<keyword evidence="7" id="KW-1185">Reference proteome</keyword>
<dbReference type="PROSITE" id="PS00211">
    <property type="entry name" value="ABC_TRANSPORTER_1"/>
    <property type="match status" value="1"/>
</dbReference>
<dbReference type="InterPro" id="IPR003593">
    <property type="entry name" value="AAA+_ATPase"/>
</dbReference>
<keyword evidence="2" id="KW-0472">Membrane</keyword>
<keyword evidence="2" id="KW-1003">Cell membrane</keyword>
<dbReference type="RefSeq" id="WP_123237983.1">
    <property type="nucleotide sequence ID" value="NZ_RJVP01000006.1"/>
</dbReference>
<accession>A0A3N0UXP8</accession>
<sequence length="282" mass="31725">MIRLEQLTIRFGQFNAVDGLSLAVEAGELFGFLGPNGAGKTTTIRALTGALKPSAGSVSINGHALPWQLDTVKPIMGYVPDTENHFDDFTGRENLQLYARLYGVDSASVEDWLARLQLSEAGDLKVRNYSKGMKKKLLIARELLHSPRLVFFDEPTANLDAHSIQLVRSLLRELAASGTTVFLTTHDMDEVEQICDRVAIIAKGRLLECDTPTAFITRHAERYCDVQYDRDGKSMRETLHLDVPEDKARLSRIVTEEHCVRVHSREFRFEDVFRKLTGQAYT</sequence>
<evidence type="ECO:0000256" key="4">
    <source>
        <dbReference type="ARBA" id="ARBA00022840"/>
    </source>
</evidence>
<dbReference type="InterPro" id="IPR017871">
    <property type="entry name" value="ABC_transporter-like_CS"/>
</dbReference>
<dbReference type="PANTHER" id="PTHR42711:SF13">
    <property type="entry name" value="ABC TRANSPORTER, ATP-BINDING PROTEIN"/>
    <property type="match status" value="1"/>
</dbReference>
<evidence type="ECO:0000256" key="1">
    <source>
        <dbReference type="ARBA" id="ARBA00022448"/>
    </source>
</evidence>
<dbReference type="PROSITE" id="PS50893">
    <property type="entry name" value="ABC_TRANSPORTER_2"/>
    <property type="match status" value="1"/>
</dbReference>
<gene>
    <name evidence="6" type="ORF">ED236_10775</name>
</gene>
<evidence type="ECO:0000256" key="2">
    <source>
        <dbReference type="ARBA" id="ARBA00022475"/>
    </source>
</evidence>
<dbReference type="PANTHER" id="PTHR42711">
    <property type="entry name" value="ABC TRANSPORTER ATP-BINDING PROTEIN"/>
    <property type="match status" value="1"/>
</dbReference>
<name>A0A3N0UXP8_9PROT</name>
<keyword evidence="3" id="KW-0547">Nucleotide-binding</keyword>
<dbReference type="GO" id="GO:0016887">
    <property type="term" value="F:ATP hydrolysis activity"/>
    <property type="evidence" value="ECO:0007669"/>
    <property type="project" value="InterPro"/>
</dbReference>
<keyword evidence="4 6" id="KW-0067">ATP-binding</keyword>
<dbReference type="AlphaFoldDB" id="A0A3N0UXP8"/>
<evidence type="ECO:0000256" key="3">
    <source>
        <dbReference type="ARBA" id="ARBA00022741"/>
    </source>
</evidence>
<dbReference type="InterPro" id="IPR050763">
    <property type="entry name" value="ABC_transporter_ATP-binding"/>
</dbReference>
<proteinExistence type="predicted"/>
<dbReference type="CDD" id="cd03230">
    <property type="entry name" value="ABC_DR_subfamily_A"/>
    <property type="match status" value="1"/>
</dbReference>
<organism evidence="6 7">
    <name type="scientific">Pseudomethylobacillus aquaticus</name>
    <dbReference type="NCBI Taxonomy" id="2676064"/>
    <lineage>
        <taxon>Bacteria</taxon>
        <taxon>Pseudomonadati</taxon>
        <taxon>Pseudomonadota</taxon>
        <taxon>Betaproteobacteria</taxon>
        <taxon>Nitrosomonadales</taxon>
        <taxon>Methylophilaceae</taxon>
        <taxon>Pseudomethylobacillus</taxon>
    </lineage>
</organism>
<evidence type="ECO:0000259" key="5">
    <source>
        <dbReference type="PROSITE" id="PS50893"/>
    </source>
</evidence>
<keyword evidence="1" id="KW-0813">Transport</keyword>
<dbReference type="Proteomes" id="UP000275137">
    <property type="component" value="Unassembled WGS sequence"/>
</dbReference>
<dbReference type="InterPro" id="IPR027417">
    <property type="entry name" value="P-loop_NTPase"/>
</dbReference>
<dbReference type="GO" id="GO:0005524">
    <property type="term" value="F:ATP binding"/>
    <property type="evidence" value="ECO:0007669"/>
    <property type="project" value="UniProtKB-KW"/>
</dbReference>
<dbReference type="EMBL" id="RJVP01000006">
    <property type="protein sequence ID" value="ROH85329.1"/>
    <property type="molecule type" value="Genomic_DNA"/>
</dbReference>
<dbReference type="SMART" id="SM00382">
    <property type="entry name" value="AAA"/>
    <property type="match status" value="1"/>
</dbReference>
<protein>
    <submittedName>
        <fullName evidence="6">ABC transporter ATP-binding protein</fullName>
    </submittedName>
</protein>
<reference evidence="6 7" key="1">
    <citation type="submission" date="2018-10" db="EMBL/GenBank/DDBJ databases">
        <authorList>
            <person name="Chen W.-M."/>
        </authorList>
    </citation>
    <scope>NUCLEOTIDE SEQUENCE [LARGE SCALE GENOMIC DNA]</scope>
    <source>
        <strain evidence="6 7">H-5</strain>
    </source>
</reference>
<comment type="caution">
    <text evidence="6">The sequence shown here is derived from an EMBL/GenBank/DDBJ whole genome shotgun (WGS) entry which is preliminary data.</text>
</comment>
<dbReference type="InterPro" id="IPR003439">
    <property type="entry name" value="ABC_transporter-like_ATP-bd"/>
</dbReference>
<dbReference type="Gene3D" id="3.40.50.300">
    <property type="entry name" value="P-loop containing nucleotide triphosphate hydrolases"/>
    <property type="match status" value="1"/>
</dbReference>
<evidence type="ECO:0000313" key="7">
    <source>
        <dbReference type="Proteomes" id="UP000275137"/>
    </source>
</evidence>
<dbReference type="Pfam" id="PF00005">
    <property type="entry name" value="ABC_tran"/>
    <property type="match status" value="1"/>
</dbReference>
<evidence type="ECO:0000313" key="6">
    <source>
        <dbReference type="EMBL" id="ROH85329.1"/>
    </source>
</evidence>
<dbReference type="SUPFAM" id="SSF52540">
    <property type="entry name" value="P-loop containing nucleoside triphosphate hydrolases"/>
    <property type="match status" value="1"/>
</dbReference>
<feature type="domain" description="ABC transporter" evidence="5">
    <location>
        <begin position="2"/>
        <end position="228"/>
    </location>
</feature>